<dbReference type="AlphaFoldDB" id="A0A239YRL9"/>
<dbReference type="KEGG" id="sste:SAMEA4384403_0703"/>
<evidence type="ECO:0000313" key="2">
    <source>
        <dbReference type="Proteomes" id="UP000242084"/>
    </source>
</evidence>
<protein>
    <submittedName>
        <fullName evidence="1">Uncharacterized protein</fullName>
    </submittedName>
</protein>
<evidence type="ECO:0000313" key="1">
    <source>
        <dbReference type="EMBL" id="SNV60864.1"/>
    </source>
</evidence>
<proteinExistence type="predicted"/>
<gene>
    <name evidence="1" type="ORF">SAMEA4384403_00703</name>
</gene>
<reference evidence="1 2" key="1">
    <citation type="submission" date="2017-06" db="EMBL/GenBank/DDBJ databases">
        <authorList>
            <consortium name="Pathogen Informatics"/>
        </authorList>
    </citation>
    <scope>NUCLEOTIDE SEQUENCE [LARGE SCALE GENOMIC DNA]</scope>
    <source>
        <strain evidence="1 2">NCTC13839</strain>
    </source>
</reference>
<accession>A0A239YRL9</accession>
<dbReference type="Proteomes" id="UP000242084">
    <property type="component" value="Chromosome 1"/>
</dbReference>
<sequence>MKFYTTANKPKTDNNILVILLRSEGLEQQ</sequence>
<name>A0A239YRL9_9STAP</name>
<keyword evidence="2" id="KW-1185">Reference proteome</keyword>
<organism evidence="1 2">
    <name type="scientific">Mammaliicoccus stepanovicii</name>
    <dbReference type="NCBI Taxonomy" id="643214"/>
    <lineage>
        <taxon>Bacteria</taxon>
        <taxon>Bacillati</taxon>
        <taxon>Bacillota</taxon>
        <taxon>Bacilli</taxon>
        <taxon>Bacillales</taxon>
        <taxon>Staphylococcaceae</taxon>
        <taxon>Mammaliicoccus</taxon>
    </lineage>
</organism>
<dbReference type="EMBL" id="LT906462">
    <property type="protein sequence ID" value="SNV60864.1"/>
    <property type="molecule type" value="Genomic_DNA"/>
</dbReference>